<keyword evidence="4 5" id="KW-0539">Nucleus</keyword>
<dbReference type="PROSITE" id="PS50280">
    <property type="entry name" value="SET"/>
    <property type="match status" value="1"/>
</dbReference>
<dbReference type="GO" id="GO:0005694">
    <property type="term" value="C:chromosome"/>
    <property type="evidence" value="ECO:0007669"/>
    <property type="project" value="UniProtKB-SubCell"/>
</dbReference>
<feature type="domain" description="Pre-SET" evidence="8">
    <location>
        <begin position="446"/>
        <end position="508"/>
    </location>
</feature>
<evidence type="ECO:0000256" key="2">
    <source>
        <dbReference type="ARBA" id="ARBA00022454"/>
    </source>
</evidence>
<dbReference type="PROSITE" id="PS51575">
    <property type="entry name" value="SAM_MT43_SUVAR39_2"/>
    <property type="match status" value="1"/>
</dbReference>
<dbReference type="InterPro" id="IPR046341">
    <property type="entry name" value="SET_dom_sf"/>
</dbReference>
<dbReference type="Gene3D" id="2.30.280.10">
    <property type="entry name" value="SRA-YDG"/>
    <property type="match status" value="1"/>
</dbReference>
<dbReference type="Pfam" id="PF05033">
    <property type="entry name" value="Pre-SET"/>
    <property type="match status" value="1"/>
</dbReference>
<evidence type="ECO:0000313" key="11">
    <source>
        <dbReference type="Proteomes" id="UP000325081"/>
    </source>
</evidence>
<dbReference type="SMART" id="SM00317">
    <property type="entry name" value="SET"/>
    <property type="match status" value="1"/>
</dbReference>
<dbReference type="GO" id="GO:0042054">
    <property type="term" value="F:histone methyltransferase activity"/>
    <property type="evidence" value="ECO:0007669"/>
    <property type="project" value="InterPro"/>
</dbReference>
<dbReference type="Proteomes" id="UP000325081">
    <property type="component" value="Unassembled WGS sequence"/>
</dbReference>
<evidence type="ECO:0000313" key="10">
    <source>
        <dbReference type="EMBL" id="GER42998.1"/>
    </source>
</evidence>
<dbReference type="GO" id="GO:0008270">
    <property type="term" value="F:zinc ion binding"/>
    <property type="evidence" value="ECO:0007669"/>
    <property type="project" value="InterPro"/>
</dbReference>
<dbReference type="Pfam" id="PF02182">
    <property type="entry name" value="SAD_SRA"/>
    <property type="match status" value="1"/>
</dbReference>
<comment type="caution">
    <text evidence="10">The sequence shown here is derived from an EMBL/GenBank/DDBJ whole genome shotgun (WGS) entry which is preliminary data.</text>
</comment>
<evidence type="ECO:0000259" key="8">
    <source>
        <dbReference type="PROSITE" id="PS50867"/>
    </source>
</evidence>
<dbReference type="Gene3D" id="2.170.270.10">
    <property type="entry name" value="SET domain"/>
    <property type="match status" value="1"/>
</dbReference>
<proteinExistence type="predicted"/>
<dbReference type="InterPro" id="IPR015947">
    <property type="entry name" value="PUA-like_sf"/>
</dbReference>
<keyword evidence="2" id="KW-0158">Chromosome</keyword>
<dbReference type="Pfam" id="PF00856">
    <property type="entry name" value="SET"/>
    <property type="match status" value="1"/>
</dbReference>
<dbReference type="OrthoDB" id="5792673at2759"/>
<dbReference type="InterPro" id="IPR025794">
    <property type="entry name" value="H3-K9-MeTrfase_plant"/>
</dbReference>
<feature type="region of interest" description="Disordered" evidence="6">
    <location>
        <begin position="1"/>
        <end position="60"/>
    </location>
</feature>
<dbReference type="InterPro" id="IPR003105">
    <property type="entry name" value="SRA_YDG"/>
</dbReference>
<dbReference type="AlphaFoldDB" id="A0A5A7QDC6"/>
<dbReference type="InterPro" id="IPR001214">
    <property type="entry name" value="SET_dom"/>
</dbReference>
<dbReference type="InterPro" id="IPR007728">
    <property type="entry name" value="Pre-SET_dom"/>
</dbReference>
<evidence type="ECO:0000256" key="6">
    <source>
        <dbReference type="SAM" id="MobiDB-lite"/>
    </source>
</evidence>
<dbReference type="SMART" id="SM00466">
    <property type="entry name" value="SRA"/>
    <property type="match status" value="1"/>
</dbReference>
<feature type="compositionally biased region" description="Basic and acidic residues" evidence="6">
    <location>
        <begin position="30"/>
        <end position="44"/>
    </location>
</feature>
<organism evidence="10 11">
    <name type="scientific">Striga asiatica</name>
    <name type="common">Asiatic witchweed</name>
    <name type="synonym">Buchnera asiatica</name>
    <dbReference type="NCBI Taxonomy" id="4170"/>
    <lineage>
        <taxon>Eukaryota</taxon>
        <taxon>Viridiplantae</taxon>
        <taxon>Streptophyta</taxon>
        <taxon>Embryophyta</taxon>
        <taxon>Tracheophyta</taxon>
        <taxon>Spermatophyta</taxon>
        <taxon>Magnoliopsida</taxon>
        <taxon>eudicotyledons</taxon>
        <taxon>Gunneridae</taxon>
        <taxon>Pentapetalae</taxon>
        <taxon>asterids</taxon>
        <taxon>lamiids</taxon>
        <taxon>Lamiales</taxon>
        <taxon>Orobanchaceae</taxon>
        <taxon>Buchnereae</taxon>
        <taxon>Striga</taxon>
    </lineage>
</organism>
<feature type="domain" description="YDG" evidence="9">
    <location>
        <begin position="206"/>
        <end position="367"/>
    </location>
</feature>
<evidence type="ECO:0000256" key="1">
    <source>
        <dbReference type="ARBA" id="ARBA00004286"/>
    </source>
</evidence>
<evidence type="ECO:0000259" key="9">
    <source>
        <dbReference type="PROSITE" id="PS51015"/>
    </source>
</evidence>
<evidence type="ECO:0000256" key="3">
    <source>
        <dbReference type="ARBA" id="ARBA00022853"/>
    </source>
</evidence>
<feature type="domain" description="SET" evidence="7">
    <location>
        <begin position="511"/>
        <end position="662"/>
    </location>
</feature>
<dbReference type="EMBL" id="BKCP01006515">
    <property type="protein sequence ID" value="GER42998.1"/>
    <property type="molecule type" value="Genomic_DNA"/>
</dbReference>
<dbReference type="SMART" id="SM00468">
    <property type="entry name" value="PreSET"/>
    <property type="match status" value="1"/>
</dbReference>
<dbReference type="PANTHER" id="PTHR45660">
    <property type="entry name" value="HISTONE-LYSINE N-METHYLTRANSFERASE SETMAR"/>
    <property type="match status" value="1"/>
</dbReference>
<gene>
    <name evidence="10" type="ORF">STAS_19823</name>
</gene>
<dbReference type="SUPFAM" id="SSF82199">
    <property type="entry name" value="SET domain"/>
    <property type="match status" value="1"/>
</dbReference>
<dbReference type="SUPFAM" id="SSF88697">
    <property type="entry name" value="PUA domain-like"/>
    <property type="match status" value="1"/>
</dbReference>
<dbReference type="InterPro" id="IPR051357">
    <property type="entry name" value="H3K9_HMTase_SUVAR3-9"/>
</dbReference>
<evidence type="ECO:0000256" key="4">
    <source>
        <dbReference type="ARBA" id="ARBA00023242"/>
    </source>
</evidence>
<name>A0A5A7QDC6_STRAF</name>
<dbReference type="PROSITE" id="PS50867">
    <property type="entry name" value="PRE_SET"/>
    <property type="match status" value="1"/>
</dbReference>
<dbReference type="GO" id="GO:0005634">
    <property type="term" value="C:nucleus"/>
    <property type="evidence" value="ECO:0007669"/>
    <property type="project" value="UniProtKB-SubCell"/>
</dbReference>
<dbReference type="PROSITE" id="PS51015">
    <property type="entry name" value="YDG"/>
    <property type="match status" value="1"/>
</dbReference>
<reference evidence="11" key="1">
    <citation type="journal article" date="2019" name="Curr. Biol.">
        <title>Genome Sequence of Striga asiatica Provides Insight into the Evolution of Plant Parasitism.</title>
        <authorList>
            <person name="Yoshida S."/>
            <person name="Kim S."/>
            <person name="Wafula E.K."/>
            <person name="Tanskanen J."/>
            <person name="Kim Y.M."/>
            <person name="Honaas L."/>
            <person name="Yang Z."/>
            <person name="Spallek T."/>
            <person name="Conn C.E."/>
            <person name="Ichihashi Y."/>
            <person name="Cheong K."/>
            <person name="Cui S."/>
            <person name="Der J.P."/>
            <person name="Gundlach H."/>
            <person name="Jiao Y."/>
            <person name="Hori C."/>
            <person name="Ishida J.K."/>
            <person name="Kasahara H."/>
            <person name="Kiba T."/>
            <person name="Kim M.S."/>
            <person name="Koo N."/>
            <person name="Laohavisit A."/>
            <person name="Lee Y.H."/>
            <person name="Lumba S."/>
            <person name="McCourt P."/>
            <person name="Mortimer J.C."/>
            <person name="Mutuku J.M."/>
            <person name="Nomura T."/>
            <person name="Sasaki-Sekimoto Y."/>
            <person name="Seto Y."/>
            <person name="Wang Y."/>
            <person name="Wakatake T."/>
            <person name="Sakakibara H."/>
            <person name="Demura T."/>
            <person name="Yamaguchi S."/>
            <person name="Yoneyama K."/>
            <person name="Manabe R.I."/>
            <person name="Nelson D.C."/>
            <person name="Schulman A.H."/>
            <person name="Timko M.P."/>
            <person name="dePamphilis C.W."/>
            <person name="Choi D."/>
            <person name="Shirasu K."/>
        </authorList>
    </citation>
    <scope>NUCLEOTIDE SEQUENCE [LARGE SCALE GENOMIC DNA]</scope>
    <source>
        <strain evidence="11">cv. UVA1</strain>
    </source>
</reference>
<protein>
    <submittedName>
        <fullName evidence="10">Histone-lysine n-methyltransferase</fullName>
    </submittedName>
</protein>
<accession>A0A5A7QDC6</accession>
<dbReference type="PANTHER" id="PTHR45660:SF94">
    <property type="entry name" value="HISTONE-LYSINE N-METHYLTRANSFERASE, H3 LYSINE-9 SPECIFIC SUVH4"/>
    <property type="match status" value="1"/>
</dbReference>
<evidence type="ECO:0000259" key="7">
    <source>
        <dbReference type="PROSITE" id="PS50280"/>
    </source>
</evidence>
<comment type="subcellular location">
    <subcellularLocation>
        <location evidence="1">Chromosome</location>
    </subcellularLocation>
    <subcellularLocation>
        <location evidence="5">Nucleus</location>
    </subcellularLocation>
</comment>
<keyword evidence="10" id="KW-0808">Transferase</keyword>
<keyword evidence="3" id="KW-0156">Chromatin regulator</keyword>
<feature type="region of interest" description="Disordered" evidence="6">
    <location>
        <begin position="160"/>
        <end position="185"/>
    </location>
</feature>
<dbReference type="GO" id="GO:0032259">
    <property type="term" value="P:methylation"/>
    <property type="evidence" value="ECO:0007669"/>
    <property type="project" value="UniProtKB-KW"/>
</dbReference>
<evidence type="ECO:0000256" key="5">
    <source>
        <dbReference type="PROSITE-ProRule" id="PRU00358"/>
    </source>
</evidence>
<keyword evidence="11" id="KW-1185">Reference proteome</keyword>
<sequence>MVVVYDESDPHIPIDAYPLRRSSARLKKQGTSEKSNHSLKRKADSPASVSKMVGTDKKKRTQKLPEFTGDSKAPEVLADGCDVAAEVQKTVHESLEVLADGCDGVATVQKNVHAKVIDTLRAFNKHYLHFIQKTDDLCDLPPRNLQEEENRCARLEADKKVREKDTKSKKVDSSEDYKKPSKRPDLKAITEMMKTGATLYPDKRFGSIPGIDVGHQFFSRAEMVVVGFHQHWLNGIDYIGKSAVSGRKSLKSLDLGQYNLPLAISIVLSGQYEDDLDNCEEIVYTGQGGNNLLGDKRQISDQKLERGNLGLKNCMEQSVPVRVVRGHKCQNSYVGKVYTYDGLYKVVNYWAEKGVSGFTVYKYRLKRLEGQPPLTTKEVYFTRGRIPKSLSEIRGLVSEDITGGLEDIPILVTNLVDEPPISPLGFVYITNMKYSQNISVPTIAPVGCDCKGSCTDARRCACAKLNGGDFPYVHRDGGRLVEPKAVVFECGPKCGCGPSCVNRTSQHGPRFRFEVFKTPKKGWGVRSWDYIPSGAHICEYIGLLRRTADLDLSADNSYVFDIDCIQTMKGLDGRESRLADVSLPSHLLKFNEEASENVPFCIDAGKTGNFARFINHSCQPNLFVQCMLSSHHDLKQARIMLIAADNIPPLKRVIQELTYDYGYALDSVMGPDGKIQKGRSLSFQASSSRLLVPSSRSIEHHPYSSASKQTIVVRREGGARGGVRGGVWRRESKIWRRGRDEGRRWIWFGERKQDLEKREMRGDDG</sequence>
<keyword evidence="10" id="KW-0489">Methyltransferase</keyword>
<dbReference type="GO" id="GO:0003690">
    <property type="term" value="F:double-stranded DNA binding"/>
    <property type="evidence" value="ECO:0007669"/>
    <property type="project" value="TreeGrafter"/>
</dbReference>
<dbReference type="InterPro" id="IPR036987">
    <property type="entry name" value="SRA-YDG_sf"/>
</dbReference>